<dbReference type="OrthoDB" id="420410at2759"/>
<comment type="caution">
    <text evidence="2">The sequence shown here is derived from an EMBL/GenBank/DDBJ whole genome shotgun (WGS) entry which is preliminary data.</text>
</comment>
<feature type="region of interest" description="Disordered" evidence="1">
    <location>
        <begin position="156"/>
        <end position="191"/>
    </location>
</feature>
<accession>A0A7J6LYX9</accession>
<evidence type="ECO:0000256" key="1">
    <source>
        <dbReference type="SAM" id="MobiDB-lite"/>
    </source>
</evidence>
<protein>
    <submittedName>
        <fullName evidence="2">Uncharacterized protein</fullName>
    </submittedName>
</protein>
<gene>
    <name evidence="2" type="ORF">FOL47_005341</name>
</gene>
<dbReference type="AlphaFoldDB" id="A0A7J6LYX9"/>
<proteinExistence type="predicted"/>
<dbReference type="PANTHER" id="PTHR38899">
    <property type="entry name" value="DOMAIN OOKINETE PROTEIN, PUTATIVE-RELATED"/>
    <property type="match status" value="1"/>
</dbReference>
<feature type="region of interest" description="Disordered" evidence="1">
    <location>
        <begin position="119"/>
        <end position="144"/>
    </location>
</feature>
<dbReference type="EMBL" id="JAAPAO010000299">
    <property type="protein sequence ID" value="KAF4664031.1"/>
    <property type="molecule type" value="Genomic_DNA"/>
</dbReference>
<feature type="compositionally biased region" description="Basic residues" evidence="1">
    <location>
        <begin position="168"/>
        <end position="182"/>
    </location>
</feature>
<reference evidence="2 3" key="1">
    <citation type="submission" date="2020-04" db="EMBL/GenBank/DDBJ databases">
        <title>Perkinsus chesapeaki whole genome sequence.</title>
        <authorList>
            <person name="Bogema D.R."/>
        </authorList>
    </citation>
    <scope>NUCLEOTIDE SEQUENCE [LARGE SCALE GENOMIC DNA]</scope>
    <source>
        <strain evidence="2">ATCC PRA-425</strain>
    </source>
</reference>
<organism evidence="2 3">
    <name type="scientific">Perkinsus chesapeaki</name>
    <name type="common">Clam parasite</name>
    <name type="synonym">Perkinsus andrewsi</name>
    <dbReference type="NCBI Taxonomy" id="330153"/>
    <lineage>
        <taxon>Eukaryota</taxon>
        <taxon>Sar</taxon>
        <taxon>Alveolata</taxon>
        <taxon>Perkinsozoa</taxon>
        <taxon>Perkinsea</taxon>
        <taxon>Perkinsida</taxon>
        <taxon>Perkinsidae</taxon>
        <taxon>Perkinsus</taxon>
    </lineage>
</organism>
<keyword evidence="3" id="KW-1185">Reference proteome</keyword>
<dbReference type="Proteomes" id="UP000591131">
    <property type="component" value="Unassembled WGS sequence"/>
</dbReference>
<dbReference type="PANTHER" id="PTHR38899:SF1">
    <property type="entry name" value="PROTEIN KINASE"/>
    <property type="match status" value="1"/>
</dbReference>
<name>A0A7J6LYX9_PERCH</name>
<evidence type="ECO:0000313" key="2">
    <source>
        <dbReference type="EMBL" id="KAF4664031.1"/>
    </source>
</evidence>
<sequence>MPPAPSLCFPFFNSEHGLPGAFRRRRRSSLIEHGEAMEVMKRLKRENSDLVTVDPNSVAPWANLPGGGERRMSAAHNHHNHNPEVHKEEIKSCPVEETAKIAEHDKTIDELARECSTIVDGKQVTPSSNKDTTVEPAPKTRRKSIKELLIPSTAAVAPVNTTDDKAKPTTKKAKQSKKKNSKDRRDSATMWEGPDQTVAFFDWDDTLFPTSWIKWCSPELVWNEPCPDDPKSDAPSTVYQEYQKVRYLEPLRECDRAASQLLREAKKYANVGIVTLASAPWCTISVKNFMPELERTIEELQIPIMYAGTTIDKQLAAQLKTDGYCVNTIKKERAMDFMLSRFYGKYAKQSWKNVISIGDARYERYALQNAVRSHDNDSKKCRTKTLKMMSGPEIEQLTAQHKILTAWLPAMISKDENFDVDMDNDSGVLRSIHKYLTGEDVEGLGRPIKKPVTAEKKSETEAVEPAAVQEEEKAEAFSGNKEDKKEDVKNDNREPFLAASDDSDTHDLYGVVPNAVSR</sequence>
<evidence type="ECO:0000313" key="3">
    <source>
        <dbReference type="Proteomes" id="UP000591131"/>
    </source>
</evidence>
<feature type="compositionally biased region" description="Basic and acidic residues" evidence="1">
    <location>
        <begin position="470"/>
        <end position="494"/>
    </location>
</feature>
<feature type="region of interest" description="Disordered" evidence="1">
    <location>
        <begin position="443"/>
        <end position="518"/>
    </location>
</feature>